<keyword evidence="2" id="KW-1185">Reference proteome</keyword>
<accession>A0A2H3E432</accession>
<gene>
    <name evidence="1" type="ORF">ARMGADRAFT_242204</name>
</gene>
<dbReference type="EMBL" id="KZ293645">
    <property type="protein sequence ID" value="PBL02172.1"/>
    <property type="molecule type" value="Genomic_DNA"/>
</dbReference>
<reference evidence="2" key="1">
    <citation type="journal article" date="2017" name="Nat. Ecol. Evol.">
        <title>Genome expansion and lineage-specific genetic innovations in the forest pathogenic fungi Armillaria.</title>
        <authorList>
            <person name="Sipos G."/>
            <person name="Prasanna A.N."/>
            <person name="Walter M.C."/>
            <person name="O'Connor E."/>
            <person name="Balint B."/>
            <person name="Krizsan K."/>
            <person name="Kiss B."/>
            <person name="Hess J."/>
            <person name="Varga T."/>
            <person name="Slot J."/>
            <person name="Riley R."/>
            <person name="Boka B."/>
            <person name="Rigling D."/>
            <person name="Barry K."/>
            <person name="Lee J."/>
            <person name="Mihaltcheva S."/>
            <person name="LaButti K."/>
            <person name="Lipzen A."/>
            <person name="Waldron R."/>
            <person name="Moloney N.M."/>
            <person name="Sperisen C."/>
            <person name="Kredics L."/>
            <person name="Vagvoelgyi C."/>
            <person name="Patrignani A."/>
            <person name="Fitzpatrick D."/>
            <person name="Nagy I."/>
            <person name="Doyle S."/>
            <person name="Anderson J.B."/>
            <person name="Grigoriev I.V."/>
            <person name="Gueldener U."/>
            <person name="Muensterkoetter M."/>
            <person name="Nagy L.G."/>
        </authorList>
    </citation>
    <scope>NUCLEOTIDE SEQUENCE [LARGE SCALE GENOMIC DNA]</scope>
    <source>
        <strain evidence="2">Ar21-2</strain>
    </source>
</reference>
<dbReference type="AlphaFoldDB" id="A0A2H3E432"/>
<evidence type="ECO:0000313" key="2">
    <source>
        <dbReference type="Proteomes" id="UP000217790"/>
    </source>
</evidence>
<dbReference type="OrthoDB" id="2730545at2759"/>
<evidence type="ECO:0000313" key="1">
    <source>
        <dbReference type="EMBL" id="PBL02172.1"/>
    </source>
</evidence>
<dbReference type="Proteomes" id="UP000217790">
    <property type="component" value="Unassembled WGS sequence"/>
</dbReference>
<proteinExistence type="predicted"/>
<dbReference type="InParanoid" id="A0A2H3E432"/>
<protein>
    <submittedName>
        <fullName evidence="1">Uncharacterized protein</fullName>
    </submittedName>
</protein>
<name>A0A2H3E432_ARMGA</name>
<sequence length="270" mass="30805">MDDRWDVPHLRLQPAILLARAAIPHVVWGQDAVHYSLGGSFIFYDILDLQILIPPSRIQEAVALLSPSYSPMTCDEIDEEKRAYNASHMDAYTDYTLAFRDRPNDFVWLKSSVQRSTRSDPSRVLLISNTIFDYPLDETIPISLLLCPVLQFPSVPVLFRLMPVHLQKWLDTGYSHQGASFMSICESLLEGAIDFSFPEELEEKHYDADELPTRLKEMVVCLDEREKRWVYDYFLLDSDGSSADSESSSDESIWSLQTRSDGRLTDSIGG</sequence>
<organism evidence="1 2">
    <name type="scientific">Armillaria gallica</name>
    <name type="common">Bulbous honey fungus</name>
    <name type="synonym">Armillaria bulbosa</name>
    <dbReference type="NCBI Taxonomy" id="47427"/>
    <lineage>
        <taxon>Eukaryota</taxon>
        <taxon>Fungi</taxon>
        <taxon>Dikarya</taxon>
        <taxon>Basidiomycota</taxon>
        <taxon>Agaricomycotina</taxon>
        <taxon>Agaricomycetes</taxon>
        <taxon>Agaricomycetidae</taxon>
        <taxon>Agaricales</taxon>
        <taxon>Marasmiineae</taxon>
        <taxon>Physalacriaceae</taxon>
        <taxon>Armillaria</taxon>
    </lineage>
</organism>